<dbReference type="GO" id="GO:0000287">
    <property type="term" value="F:magnesium ion binding"/>
    <property type="evidence" value="ECO:0007669"/>
    <property type="project" value="InterPro"/>
</dbReference>
<organism evidence="4 5">
    <name type="scientific">Candidatus Scatousia excrementigallinarum</name>
    <dbReference type="NCBI Taxonomy" id="2840935"/>
    <lineage>
        <taxon>Bacteria</taxon>
        <taxon>Candidatus Scatousia</taxon>
    </lineage>
</organism>
<reference evidence="4" key="1">
    <citation type="submission" date="2020-10" db="EMBL/GenBank/DDBJ databases">
        <authorList>
            <person name="Gilroy R."/>
        </authorList>
    </citation>
    <scope>NUCLEOTIDE SEQUENCE</scope>
    <source>
        <strain evidence="4">6276</strain>
    </source>
</reference>
<evidence type="ECO:0000256" key="2">
    <source>
        <dbReference type="ARBA" id="ARBA00023002"/>
    </source>
</evidence>
<dbReference type="Proteomes" id="UP000823928">
    <property type="component" value="Unassembled WGS sequence"/>
</dbReference>
<protein>
    <submittedName>
        <fullName evidence="4">NAD-dependent isocitrate dehydrogenase</fullName>
    </submittedName>
</protein>
<dbReference type="Pfam" id="PF00180">
    <property type="entry name" value="Iso_dh"/>
    <property type="match status" value="1"/>
</dbReference>
<dbReference type="PANTHER" id="PTHR11835">
    <property type="entry name" value="DECARBOXYLATING DEHYDROGENASES-ISOCITRATE, ISOPROPYLMALATE, TARTRATE"/>
    <property type="match status" value="1"/>
</dbReference>
<dbReference type="GO" id="GO:0006099">
    <property type="term" value="P:tricarboxylic acid cycle"/>
    <property type="evidence" value="ECO:0007669"/>
    <property type="project" value="TreeGrafter"/>
</dbReference>
<feature type="domain" description="Isopropylmalate dehydrogenase-like" evidence="3">
    <location>
        <begin position="3"/>
        <end position="326"/>
    </location>
</feature>
<dbReference type="GO" id="GO:0051287">
    <property type="term" value="F:NAD binding"/>
    <property type="evidence" value="ECO:0007669"/>
    <property type="project" value="InterPro"/>
</dbReference>
<name>A0A9D1EZY8_9BACT</name>
<dbReference type="SUPFAM" id="SSF53659">
    <property type="entry name" value="Isocitrate/Isopropylmalate dehydrogenase-like"/>
    <property type="match status" value="1"/>
</dbReference>
<comment type="caution">
    <text evidence="4">The sequence shown here is derived from an EMBL/GenBank/DDBJ whole genome shotgun (WGS) entry which is preliminary data.</text>
</comment>
<dbReference type="AlphaFoldDB" id="A0A9D1EZY8"/>
<dbReference type="SMART" id="SM01329">
    <property type="entry name" value="Iso_dh"/>
    <property type="match status" value="1"/>
</dbReference>
<dbReference type="InterPro" id="IPR024084">
    <property type="entry name" value="IsoPropMal-DH-like_dom"/>
</dbReference>
<evidence type="ECO:0000259" key="3">
    <source>
        <dbReference type="SMART" id="SM01329"/>
    </source>
</evidence>
<dbReference type="FunFam" id="3.40.718.10:FF:000014">
    <property type="entry name" value="Isocitrate dehydrogenase (NAD(+))"/>
    <property type="match status" value="1"/>
</dbReference>
<keyword evidence="2" id="KW-0560">Oxidoreductase</keyword>
<evidence type="ECO:0000313" key="5">
    <source>
        <dbReference type="Proteomes" id="UP000823928"/>
    </source>
</evidence>
<dbReference type="EMBL" id="DVIU01000197">
    <property type="protein sequence ID" value="HIS36938.1"/>
    <property type="molecule type" value="Genomic_DNA"/>
</dbReference>
<dbReference type="PROSITE" id="PS00470">
    <property type="entry name" value="IDH_IMDH"/>
    <property type="match status" value="1"/>
</dbReference>
<reference evidence="4" key="2">
    <citation type="journal article" date="2021" name="PeerJ">
        <title>Extensive microbial diversity within the chicken gut microbiome revealed by metagenomics and culture.</title>
        <authorList>
            <person name="Gilroy R."/>
            <person name="Ravi A."/>
            <person name="Getino M."/>
            <person name="Pursley I."/>
            <person name="Horton D.L."/>
            <person name="Alikhan N.F."/>
            <person name="Baker D."/>
            <person name="Gharbi K."/>
            <person name="Hall N."/>
            <person name="Watson M."/>
            <person name="Adriaenssens E.M."/>
            <person name="Foster-Nyarko E."/>
            <person name="Jarju S."/>
            <person name="Secka A."/>
            <person name="Antonio M."/>
            <person name="Oren A."/>
            <person name="Chaudhuri R.R."/>
            <person name="La Ragione R."/>
            <person name="Hildebrand F."/>
            <person name="Pallen M.J."/>
        </authorList>
    </citation>
    <scope>NUCLEOTIDE SEQUENCE</scope>
    <source>
        <strain evidence="4">6276</strain>
    </source>
</reference>
<dbReference type="InterPro" id="IPR019818">
    <property type="entry name" value="IsoCit/isopropylmalate_DH_CS"/>
</dbReference>
<gene>
    <name evidence="4" type="ORF">IAC10_09980</name>
</gene>
<evidence type="ECO:0000313" key="4">
    <source>
        <dbReference type="EMBL" id="HIS36938.1"/>
    </source>
</evidence>
<dbReference type="Gene3D" id="3.40.718.10">
    <property type="entry name" value="Isopropylmalate Dehydrogenase"/>
    <property type="match status" value="1"/>
</dbReference>
<sequence length="331" mass="36473">MKTVTLINGDGIGPEISDAVVRIIEASGLQINWDIQTAGTDVIAEEGTPLPARVLESIKINKVALKAPITTPIGMGFRSVNVQLRKALDLYANVRPCKNLPNIKTRYDDVDLVVIRENTEDLYAGLEHKIDENTAESIKIITRKASERICRYAFEYAVKHKRKEVCCVTKANICKLSDGLFLECFRNVGAEYPKIKQKELLVDNLCLQLVQDPTVFDVLVMPNLYGDIVSDLTAGLIGGLGVAQGANIGKYGAVFEPVHGSAPDIKGKNKANPTALLLSAIDMLRYLDEDKYANKIEKALYKTFEGGCFTEDLGGKMKTTEFRDAVIMNME</sequence>
<dbReference type="GO" id="GO:0004449">
    <property type="term" value="F:isocitrate dehydrogenase (NAD+) activity"/>
    <property type="evidence" value="ECO:0007669"/>
    <property type="project" value="TreeGrafter"/>
</dbReference>
<accession>A0A9D1EZY8</accession>
<evidence type="ECO:0000256" key="1">
    <source>
        <dbReference type="ARBA" id="ARBA00007769"/>
    </source>
</evidence>
<comment type="similarity">
    <text evidence="1">Belongs to the isocitrate and isopropylmalate dehydrogenases family.</text>
</comment>
<dbReference type="GO" id="GO:0006102">
    <property type="term" value="P:isocitrate metabolic process"/>
    <property type="evidence" value="ECO:0007669"/>
    <property type="project" value="TreeGrafter"/>
</dbReference>
<dbReference type="PANTHER" id="PTHR11835:SF34">
    <property type="entry name" value="ISOCITRATE DEHYDROGENASE [NAD] SUBUNIT ALPHA, MITOCHONDRIAL"/>
    <property type="match status" value="1"/>
</dbReference>
<proteinExistence type="inferred from homology"/>